<organism evidence="2 3">
    <name type="scientific">Mauremys mutica</name>
    <name type="common">yellowpond turtle</name>
    <dbReference type="NCBI Taxonomy" id="74926"/>
    <lineage>
        <taxon>Eukaryota</taxon>
        <taxon>Metazoa</taxon>
        <taxon>Chordata</taxon>
        <taxon>Craniata</taxon>
        <taxon>Vertebrata</taxon>
        <taxon>Euteleostomi</taxon>
        <taxon>Archelosauria</taxon>
        <taxon>Testudinata</taxon>
        <taxon>Testudines</taxon>
        <taxon>Cryptodira</taxon>
        <taxon>Durocryptodira</taxon>
        <taxon>Testudinoidea</taxon>
        <taxon>Geoemydidae</taxon>
        <taxon>Geoemydinae</taxon>
        <taxon>Mauremys</taxon>
    </lineage>
</organism>
<feature type="region of interest" description="Disordered" evidence="1">
    <location>
        <begin position="100"/>
        <end position="137"/>
    </location>
</feature>
<accession>A0A9D3WTG2</accession>
<comment type="caution">
    <text evidence="2">The sequence shown here is derived from an EMBL/GenBank/DDBJ whole genome shotgun (WGS) entry which is preliminary data.</text>
</comment>
<reference evidence="2" key="1">
    <citation type="submission" date="2021-09" db="EMBL/GenBank/DDBJ databases">
        <title>The genome of Mauremys mutica provides insights into the evolution of semi-aquatic lifestyle.</title>
        <authorList>
            <person name="Gong S."/>
            <person name="Gao Y."/>
        </authorList>
    </citation>
    <scope>NUCLEOTIDE SEQUENCE</scope>
    <source>
        <strain evidence="2">MM-2020</strain>
        <tissue evidence="2">Muscle</tissue>
    </source>
</reference>
<name>A0A9D3WTG2_9SAUR</name>
<evidence type="ECO:0000313" key="2">
    <source>
        <dbReference type="EMBL" id="KAH1167616.1"/>
    </source>
</evidence>
<evidence type="ECO:0000256" key="1">
    <source>
        <dbReference type="SAM" id="MobiDB-lite"/>
    </source>
</evidence>
<gene>
    <name evidence="2" type="ORF">KIL84_003099</name>
</gene>
<feature type="compositionally biased region" description="Low complexity" evidence="1">
    <location>
        <begin position="1"/>
        <end position="17"/>
    </location>
</feature>
<keyword evidence="3" id="KW-1185">Reference proteome</keyword>
<dbReference type="AlphaFoldDB" id="A0A9D3WTG2"/>
<dbReference type="Proteomes" id="UP000827986">
    <property type="component" value="Unassembled WGS sequence"/>
</dbReference>
<evidence type="ECO:0000313" key="3">
    <source>
        <dbReference type="Proteomes" id="UP000827986"/>
    </source>
</evidence>
<proteinExistence type="predicted"/>
<sequence length="142" mass="14589">MFLRIPKASPPAAQAPATMGGGAQAAVTGQENAANVRPPAIGRARHTLPARDWRLQRRGPGRVSGWAGRGRPLRRCLFKGLHRPGAGDRSAEKGELSANVGNCTALPRPPPAASPGAALPLPLPPPPAAPSPDPAARTCILC</sequence>
<protein>
    <submittedName>
        <fullName evidence="2">Uncharacterized protein</fullName>
    </submittedName>
</protein>
<feature type="compositionally biased region" description="Pro residues" evidence="1">
    <location>
        <begin position="121"/>
        <end position="133"/>
    </location>
</feature>
<dbReference type="EMBL" id="JAHDVG010000486">
    <property type="protein sequence ID" value="KAH1167616.1"/>
    <property type="molecule type" value="Genomic_DNA"/>
</dbReference>
<feature type="region of interest" description="Disordered" evidence="1">
    <location>
        <begin position="1"/>
        <end position="52"/>
    </location>
</feature>